<evidence type="ECO:0000313" key="3">
    <source>
        <dbReference type="EMBL" id="BAB66407.1"/>
    </source>
</evidence>
<dbReference type="eggNOG" id="arCOG08463">
    <property type="taxonomic scope" value="Archaea"/>
</dbReference>
<evidence type="ECO:0000256" key="2">
    <source>
        <dbReference type="SAM" id="Coils"/>
    </source>
</evidence>
<feature type="coiled-coil region" evidence="2">
    <location>
        <begin position="3"/>
        <end position="65"/>
    </location>
</feature>
<dbReference type="PATRIC" id="fig|273063.9.peg.1539"/>
<evidence type="ECO:0000256" key="1">
    <source>
        <dbReference type="ARBA" id="ARBA00023054"/>
    </source>
</evidence>
<gene>
    <name evidence="3" type="ordered locus">STK_13448</name>
    <name evidence="3" type="ORF">STS164</name>
</gene>
<dbReference type="Pfam" id="PF06005">
    <property type="entry name" value="ZapB"/>
    <property type="match status" value="1"/>
</dbReference>
<organism evidence="3 4">
    <name type="scientific">Sulfurisphaera tokodaii (strain DSM 16993 / JCM 10545 / NBRC 100140 / 7)</name>
    <name type="common">Sulfolobus tokodaii</name>
    <dbReference type="NCBI Taxonomy" id="273063"/>
    <lineage>
        <taxon>Archaea</taxon>
        <taxon>Thermoproteota</taxon>
        <taxon>Thermoprotei</taxon>
        <taxon>Sulfolobales</taxon>
        <taxon>Sulfolobaceae</taxon>
        <taxon>Sulfurisphaera</taxon>
    </lineage>
</organism>
<accession>Q971L3</accession>
<sequence>MTINEVYQQLDELQLKYSKAIDTITKLQNKIARLQRENEQLKEQNRELLEENKKLRKLNNILYKAMEIAVNIENPEAQTRHLKKVLEKLREETREFKG</sequence>
<dbReference type="Proteomes" id="UP000001015">
    <property type="component" value="Chromosome"/>
</dbReference>
<evidence type="ECO:0000313" key="4">
    <source>
        <dbReference type="Proteomes" id="UP000001015"/>
    </source>
</evidence>
<dbReference type="AlphaFoldDB" id="Q971L3"/>
<dbReference type="GeneID" id="1459366"/>
<dbReference type="Gene3D" id="1.20.5.340">
    <property type="match status" value="1"/>
</dbReference>
<protein>
    <recommendedName>
        <fullName evidence="5">Cell division protein ZapB</fullName>
    </recommendedName>
</protein>
<evidence type="ECO:0008006" key="5">
    <source>
        <dbReference type="Google" id="ProtNLM"/>
    </source>
</evidence>
<dbReference type="GO" id="GO:0043093">
    <property type="term" value="P:FtsZ-dependent cytokinesis"/>
    <property type="evidence" value="ECO:0007669"/>
    <property type="project" value="InterPro"/>
</dbReference>
<dbReference type="STRING" id="273063.STK_13448"/>
<proteinExistence type="predicted"/>
<keyword evidence="1 2" id="KW-0175">Coiled coil</keyword>
<dbReference type="OrthoDB" id="44112at2157"/>
<dbReference type="KEGG" id="sto:STK_13448"/>
<dbReference type="RefSeq" id="WP_010979385.1">
    <property type="nucleotide sequence ID" value="NC_003106.2"/>
</dbReference>
<dbReference type="GO" id="GO:0005737">
    <property type="term" value="C:cytoplasm"/>
    <property type="evidence" value="ECO:0007669"/>
    <property type="project" value="InterPro"/>
</dbReference>
<reference evidence="4" key="1">
    <citation type="journal article" date="2001" name="DNA Res.">
        <title>Complete genome sequence of an aerobic thermoacidophilic Crenarchaeon, Sulfolobus tokodaii strain7.</title>
        <authorList>
            <person name="Kawarabayasi Y."/>
            <person name="Hino Y."/>
            <person name="Horikawa H."/>
            <person name="Jin-no K."/>
            <person name="Takahashi M."/>
            <person name="Sekine M."/>
            <person name="Baba S."/>
            <person name="Ankai A."/>
            <person name="Kosugi H."/>
            <person name="Hosoyama A."/>
            <person name="Fukui S."/>
            <person name="Nagai Y."/>
            <person name="Nishijima K."/>
            <person name="Otsuka R."/>
            <person name="Nakazawa H."/>
            <person name="Takamiya M."/>
            <person name="Kato Y."/>
            <person name="Yoshizawa T."/>
            <person name="Tanaka T."/>
            <person name="Kudoh Y."/>
            <person name="Yamazaki J."/>
            <person name="Kushida N."/>
            <person name="Oguchi A."/>
            <person name="Aoki K."/>
            <person name="Masuda S."/>
            <person name="Yanagii M."/>
            <person name="Nishimura M."/>
            <person name="Yamagishi A."/>
            <person name="Oshima T."/>
            <person name="Kikuchi H."/>
        </authorList>
    </citation>
    <scope>NUCLEOTIDE SEQUENCE [LARGE SCALE GENOMIC DNA]</scope>
    <source>
        <strain evidence="4">DSM 16993 / JCM 10545 / NBRC 100140 / 7</strain>
    </source>
</reference>
<dbReference type="EMBL" id="BA000023">
    <property type="protein sequence ID" value="BAB66407.1"/>
    <property type="molecule type" value="Genomic_DNA"/>
</dbReference>
<name>Q971L3_SULTO</name>
<keyword evidence="4" id="KW-1185">Reference proteome</keyword>
<dbReference type="InterPro" id="IPR009252">
    <property type="entry name" value="Cell_div_ZapB"/>
</dbReference>